<dbReference type="Gene3D" id="3.40.30.10">
    <property type="entry name" value="Glutaredoxin"/>
    <property type="match status" value="1"/>
</dbReference>
<dbReference type="AlphaFoldDB" id="A0A9D4TG28"/>
<protein>
    <recommendedName>
        <fullName evidence="5">Glutaredoxin</fullName>
    </recommendedName>
</protein>
<evidence type="ECO:0000259" key="1">
    <source>
        <dbReference type="Pfam" id="PF00462"/>
    </source>
</evidence>
<dbReference type="PROSITE" id="PS51354">
    <property type="entry name" value="GLUTAREDOXIN_2"/>
    <property type="match status" value="1"/>
</dbReference>
<dbReference type="PRINTS" id="PR00160">
    <property type="entry name" value="GLUTAREDOXIN"/>
</dbReference>
<dbReference type="InterPro" id="IPR014025">
    <property type="entry name" value="Glutaredoxin_subgr"/>
</dbReference>
<organism evidence="3 4">
    <name type="scientific">Chlorella vulgaris</name>
    <name type="common">Green alga</name>
    <dbReference type="NCBI Taxonomy" id="3077"/>
    <lineage>
        <taxon>Eukaryota</taxon>
        <taxon>Viridiplantae</taxon>
        <taxon>Chlorophyta</taxon>
        <taxon>core chlorophytes</taxon>
        <taxon>Trebouxiophyceae</taxon>
        <taxon>Chlorellales</taxon>
        <taxon>Chlorellaceae</taxon>
        <taxon>Chlorella clade</taxon>
        <taxon>Chlorella</taxon>
    </lineage>
</organism>
<dbReference type="SUPFAM" id="SSF52833">
    <property type="entry name" value="Thioredoxin-like"/>
    <property type="match status" value="1"/>
</dbReference>
<dbReference type="PANTHER" id="PTHR46361:SF3">
    <property type="entry name" value="ELECTRON CARRIER_ PROTEIN DISULFIDE OXIDOREDUCTASE"/>
    <property type="match status" value="1"/>
</dbReference>
<accession>A0A9D4TG28</accession>
<keyword evidence="4" id="KW-1185">Reference proteome</keyword>
<dbReference type="PANTHER" id="PTHR46361">
    <property type="entry name" value="ELECTRON CARRIER/ PROTEIN DISULFIDE OXIDOREDUCTASE"/>
    <property type="match status" value="1"/>
</dbReference>
<evidence type="ECO:0000313" key="3">
    <source>
        <dbReference type="EMBL" id="KAI3424781.1"/>
    </source>
</evidence>
<dbReference type="EMBL" id="SIDB01000012">
    <property type="protein sequence ID" value="KAI3424781.1"/>
    <property type="molecule type" value="Genomic_DNA"/>
</dbReference>
<dbReference type="InterPro" id="IPR036249">
    <property type="entry name" value="Thioredoxin-like_sf"/>
</dbReference>
<evidence type="ECO:0000313" key="4">
    <source>
        <dbReference type="Proteomes" id="UP001055712"/>
    </source>
</evidence>
<sequence>MSAAGGSGTSAKASAAQGSEAAAQAQEVAVITTLGCPYCKKTKAALKSAGIAFKEYELSEEVELLTKVKSLTGQATVPQVFAGGKLLGGSSDVLPMIDSGSLQQLLADTQAPPLPAELRDVLEKAAAAAEKQAAEDEAPESGELQQLRQLARELRGAALGSSSNSAAFPLQRAAQWLQSTVALAPDAAAAKLGELQAAQLLGITDPAAADEPITAQLVQQRSQLLVRLAADAPLPTSWKEPLNGQVTWFGPARPAAEVAESLRKRILKLYDRYLVEGGKKVNYTALRKDPAFLEFVAATAELQKVDLSGLTTRDQRMAFFLNTYNFLVVHALTTFGAADGTLSRLKWFDSISYLIGGARWSSNDIEHGVLRGNSSSPASLFSLLGKPQWAGPTFKAGDPRAKLALKPVDPRIHFALNCGAASCPPIRIYTPDSLEFGLAAAASAFCAGEVLVDKASGELELSMILKWYGPDFGSKAQLLQFLEQYLPEGPQADLKELLAQRSADNIKLRFRPYDWTTNAAE</sequence>
<dbReference type="OrthoDB" id="418495at2759"/>
<feature type="domain" description="Glutaredoxin" evidence="1">
    <location>
        <begin position="28"/>
        <end position="86"/>
    </location>
</feature>
<dbReference type="Pfam" id="PF04784">
    <property type="entry name" value="DUF547"/>
    <property type="match status" value="1"/>
</dbReference>
<dbReference type="InterPro" id="IPR002109">
    <property type="entry name" value="Glutaredoxin"/>
</dbReference>
<gene>
    <name evidence="3" type="ORF">D9Q98_008169</name>
</gene>
<evidence type="ECO:0000259" key="2">
    <source>
        <dbReference type="Pfam" id="PF04784"/>
    </source>
</evidence>
<feature type="domain" description="DUF547" evidence="2">
    <location>
        <begin position="311"/>
        <end position="445"/>
    </location>
</feature>
<evidence type="ECO:0008006" key="5">
    <source>
        <dbReference type="Google" id="ProtNLM"/>
    </source>
</evidence>
<dbReference type="InterPro" id="IPR006869">
    <property type="entry name" value="DUF547"/>
</dbReference>
<dbReference type="Pfam" id="PF00462">
    <property type="entry name" value="Glutaredoxin"/>
    <property type="match status" value="1"/>
</dbReference>
<dbReference type="Proteomes" id="UP001055712">
    <property type="component" value="Unassembled WGS sequence"/>
</dbReference>
<name>A0A9D4TG28_CHLVU</name>
<proteinExistence type="predicted"/>
<reference evidence="3" key="1">
    <citation type="journal article" date="2019" name="Plant J.">
        <title>Chlorella vulgaris genome assembly and annotation reveals the molecular basis for metabolic acclimation to high light conditions.</title>
        <authorList>
            <person name="Cecchin M."/>
            <person name="Marcolungo L."/>
            <person name="Rossato M."/>
            <person name="Girolomoni L."/>
            <person name="Cosentino E."/>
            <person name="Cuine S."/>
            <person name="Li-Beisson Y."/>
            <person name="Delledonne M."/>
            <person name="Ballottari M."/>
        </authorList>
    </citation>
    <scope>NUCLEOTIDE SEQUENCE</scope>
    <source>
        <strain evidence="3">211/11P</strain>
    </source>
</reference>
<reference evidence="3" key="2">
    <citation type="submission" date="2020-11" db="EMBL/GenBank/DDBJ databases">
        <authorList>
            <person name="Cecchin M."/>
            <person name="Marcolungo L."/>
            <person name="Rossato M."/>
            <person name="Girolomoni L."/>
            <person name="Cosentino E."/>
            <person name="Cuine S."/>
            <person name="Li-Beisson Y."/>
            <person name="Delledonne M."/>
            <person name="Ballottari M."/>
        </authorList>
    </citation>
    <scope>NUCLEOTIDE SEQUENCE</scope>
    <source>
        <strain evidence="3">211/11P</strain>
        <tissue evidence="3">Whole cell</tissue>
    </source>
</reference>
<comment type="caution">
    <text evidence="3">The sequence shown here is derived from an EMBL/GenBank/DDBJ whole genome shotgun (WGS) entry which is preliminary data.</text>
</comment>